<dbReference type="Pfam" id="PF05997">
    <property type="entry name" value="Nop52"/>
    <property type="match status" value="1"/>
</dbReference>
<evidence type="ECO:0000256" key="1">
    <source>
        <dbReference type="ARBA" id="ARBA00004123"/>
    </source>
</evidence>
<keyword evidence="3" id="KW-0698">rRNA processing</keyword>
<gene>
    <name evidence="6" type="ORF">OSTQU699_LOCUS5119</name>
</gene>
<dbReference type="Proteomes" id="UP000708148">
    <property type="component" value="Unassembled WGS sequence"/>
</dbReference>
<reference evidence="6" key="1">
    <citation type="submission" date="2020-12" db="EMBL/GenBank/DDBJ databases">
        <authorList>
            <person name="Iha C."/>
        </authorList>
    </citation>
    <scope>NUCLEOTIDE SEQUENCE</scope>
</reference>
<keyword evidence="4" id="KW-0539">Nucleus</keyword>
<evidence type="ECO:0000313" key="7">
    <source>
        <dbReference type="Proteomes" id="UP000708148"/>
    </source>
</evidence>
<accession>A0A8S1IXB9</accession>
<feature type="region of interest" description="Disordered" evidence="5">
    <location>
        <begin position="585"/>
        <end position="605"/>
    </location>
</feature>
<evidence type="ECO:0000256" key="3">
    <source>
        <dbReference type="ARBA" id="ARBA00022552"/>
    </source>
</evidence>
<comment type="caution">
    <text evidence="6">The sequence shown here is derived from an EMBL/GenBank/DDBJ whole genome shotgun (WGS) entry which is preliminary data.</text>
</comment>
<dbReference type="OrthoDB" id="2019504at2759"/>
<feature type="region of interest" description="Disordered" evidence="5">
    <location>
        <begin position="617"/>
        <end position="645"/>
    </location>
</feature>
<dbReference type="InterPro" id="IPR010301">
    <property type="entry name" value="RRP1"/>
</dbReference>
<dbReference type="PANTHER" id="PTHR13026:SF0">
    <property type="entry name" value="RIBOSOMAL RNA PROCESSING 1B"/>
    <property type="match status" value="1"/>
</dbReference>
<dbReference type="AlphaFoldDB" id="A0A8S1IXB9"/>
<sequence>MKGGIKKRPDVIEVQDLAAERLESTGVIRSLGSAHDPTRFAALRRLRAFLEGRSRMAAADMAKLWRGIFYAFWHADGVAYQTHLADELSGIVEGLQEQVAPLYVAGLFSTMRREWIGIDYLRLDKFLMLVRKFLSSTFRRIHASGWCSTHCRCLMDVLENEIFLPQSGPSAAGLAYHVADLYVEELCKVVDGSCHKLPCWSGIKLLLQPFINCILKTSNEALVKRVRSTVFHELHQSSSHLAFANMQPLRMKRLFLDAVLEAATEVGRTAAIELAEEIGELSVAVHDGDMGHDHCVEVGSEHACATKAAATSEEGGSSTGVHDGGSCSVSVPASTDAKSDGSKVGRKKRKNVAAMEALLSLDEPLNQQLTSKKRKKMKKQMMADALVAVEASERRKTQAQVNGASDRLGEELGLQTSDEAGFQKNERKRKRKKPDGGASETLKGVPNPTAEQPSSATARKQPKNGQEMGGTCNGAASSNGTVKAPKDVTAARAWIEDTASDEGGVEGKGAKALQQQGARTGNNNHCVELPRDRGRKKKAKRGNRQATMAEQAMAWLSQMRMALTGPDPETKERVENANKQWVEFYSNSNGSNGNGAEHTPQKGKPHRVKFALGKNVVAGMDKPLPPKTLTNPPETSPKGPILRRH</sequence>
<evidence type="ECO:0000256" key="2">
    <source>
        <dbReference type="ARBA" id="ARBA00006374"/>
    </source>
</evidence>
<proteinExistence type="inferred from homology"/>
<keyword evidence="7" id="KW-1185">Reference proteome</keyword>
<organism evidence="6 7">
    <name type="scientific">Ostreobium quekettii</name>
    <dbReference type="NCBI Taxonomy" id="121088"/>
    <lineage>
        <taxon>Eukaryota</taxon>
        <taxon>Viridiplantae</taxon>
        <taxon>Chlorophyta</taxon>
        <taxon>core chlorophytes</taxon>
        <taxon>Ulvophyceae</taxon>
        <taxon>TCBD clade</taxon>
        <taxon>Bryopsidales</taxon>
        <taxon>Ostreobineae</taxon>
        <taxon>Ostreobiaceae</taxon>
        <taxon>Ostreobium</taxon>
    </lineage>
</organism>
<feature type="compositionally biased region" description="Polar residues" evidence="5">
    <location>
        <begin position="513"/>
        <end position="525"/>
    </location>
</feature>
<evidence type="ECO:0000256" key="4">
    <source>
        <dbReference type="ARBA" id="ARBA00023242"/>
    </source>
</evidence>
<dbReference type="EMBL" id="CAJHUC010001107">
    <property type="protein sequence ID" value="CAD7699760.1"/>
    <property type="molecule type" value="Genomic_DNA"/>
</dbReference>
<comment type="similarity">
    <text evidence="2">Belongs to the RRP1 family.</text>
</comment>
<evidence type="ECO:0000256" key="5">
    <source>
        <dbReference type="SAM" id="MobiDB-lite"/>
    </source>
</evidence>
<feature type="compositionally biased region" description="Basic residues" evidence="5">
    <location>
        <begin position="533"/>
        <end position="543"/>
    </location>
</feature>
<feature type="region of interest" description="Disordered" evidence="5">
    <location>
        <begin position="392"/>
        <end position="548"/>
    </location>
</feature>
<dbReference type="PANTHER" id="PTHR13026">
    <property type="entry name" value="NNP-1 PROTEIN NOVEL NUCLEAR PROTEIN 1 NOP52"/>
    <property type="match status" value="1"/>
</dbReference>
<comment type="subcellular location">
    <subcellularLocation>
        <location evidence="1">Nucleus</location>
    </subcellularLocation>
</comment>
<evidence type="ECO:0000313" key="6">
    <source>
        <dbReference type="EMBL" id="CAD7699760.1"/>
    </source>
</evidence>
<dbReference type="GO" id="GO:0006364">
    <property type="term" value="P:rRNA processing"/>
    <property type="evidence" value="ECO:0007669"/>
    <property type="project" value="UniProtKB-KW"/>
</dbReference>
<dbReference type="GO" id="GO:0005634">
    <property type="term" value="C:nucleus"/>
    <property type="evidence" value="ECO:0007669"/>
    <property type="project" value="UniProtKB-SubCell"/>
</dbReference>
<name>A0A8S1IXB9_9CHLO</name>
<feature type="compositionally biased region" description="Low complexity" evidence="5">
    <location>
        <begin position="586"/>
        <end position="595"/>
    </location>
</feature>
<feature type="compositionally biased region" description="Polar residues" evidence="5">
    <location>
        <begin position="449"/>
        <end position="458"/>
    </location>
</feature>
<protein>
    <recommendedName>
        <fullName evidence="8">Nucleolar protein,Nop52-domain-containing protein</fullName>
    </recommendedName>
</protein>
<feature type="region of interest" description="Disordered" evidence="5">
    <location>
        <begin position="312"/>
        <end position="349"/>
    </location>
</feature>
<evidence type="ECO:0008006" key="8">
    <source>
        <dbReference type="Google" id="ProtNLM"/>
    </source>
</evidence>
<dbReference type="GO" id="GO:0030688">
    <property type="term" value="C:preribosome, small subunit precursor"/>
    <property type="evidence" value="ECO:0007669"/>
    <property type="project" value="InterPro"/>
</dbReference>